<proteinExistence type="predicted"/>
<reference evidence="1 2" key="1">
    <citation type="submission" date="2015-09" db="EMBL/GenBank/DDBJ databases">
        <title>Draft genome of the parasitic nematode Teladorsagia circumcincta isolate WARC Sus (inbred).</title>
        <authorList>
            <person name="Mitreva M."/>
        </authorList>
    </citation>
    <scope>NUCLEOTIDE SEQUENCE [LARGE SCALE GENOMIC DNA]</scope>
    <source>
        <strain evidence="1 2">S</strain>
    </source>
</reference>
<dbReference type="AlphaFoldDB" id="A0A2G9U8F6"/>
<dbReference type="EMBL" id="KZ348185">
    <property type="protein sequence ID" value="PIO66557.1"/>
    <property type="molecule type" value="Genomic_DNA"/>
</dbReference>
<protein>
    <recommendedName>
        <fullName evidence="3">ZP domain-containing protein</fullName>
    </recommendedName>
</protein>
<name>A0A2G9U8F6_TELCI</name>
<dbReference type="PANTHER" id="PTHR46560">
    <property type="entry name" value="CYPHER, ISOFORM B"/>
    <property type="match status" value="1"/>
</dbReference>
<evidence type="ECO:0000313" key="2">
    <source>
        <dbReference type="Proteomes" id="UP000230423"/>
    </source>
</evidence>
<dbReference type="Proteomes" id="UP000230423">
    <property type="component" value="Unassembled WGS sequence"/>
</dbReference>
<dbReference type="OrthoDB" id="10068552at2759"/>
<feature type="non-terminal residue" evidence="1">
    <location>
        <position position="1"/>
    </location>
</feature>
<organism evidence="1 2">
    <name type="scientific">Teladorsagia circumcincta</name>
    <name type="common">Brown stomach worm</name>
    <name type="synonym">Ostertagia circumcincta</name>
    <dbReference type="NCBI Taxonomy" id="45464"/>
    <lineage>
        <taxon>Eukaryota</taxon>
        <taxon>Metazoa</taxon>
        <taxon>Ecdysozoa</taxon>
        <taxon>Nematoda</taxon>
        <taxon>Chromadorea</taxon>
        <taxon>Rhabditida</taxon>
        <taxon>Rhabditina</taxon>
        <taxon>Rhabditomorpha</taxon>
        <taxon>Strongyloidea</taxon>
        <taxon>Trichostrongylidae</taxon>
        <taxon>Teladorsagia</taxon>
    </lineage>
</organism>
<evidence type="ECO:0000313" key="1">
    <source>
        <dbReference type="EMBL" id="PIO66557.1"/>
    </source>
</evidence>
<evidence type="ECO:0008006" key="3">
    <source>
        <dbReference type="Google" id="ProtNLM"/>
    </source>
</evidence>
<gene>
    <name evidence="1" type="ORF">TELCIR_11728</name>
</gene>
<keyword evidence="2" id="KW-1185">Reference proteome</keyword>
<accession>A0A2G9U8F6</accession>
<dbReference type="PANTHER" id="PTHR46560:SF12">
    <property type="entry name" value="ZP DOMAIN-CONTAINING PROTEIN"/>
    <property type="match status" value="1"/>
</dbReference>
<feature type="non-terminal residue" evidence="1">
    <location>
        <position position="229"/>
    </location>
</feature>
<sequence length="229" mass="25475">VSAMCSSEGITASIIFDGPFSGKIYSFDYAAVHDCIYYNGQDQDTMVDQMENRVYVQMELDAQTASDRQFLFVCQLAGTKANESSIRRHPSIPSLVSGGYAIASEAVDASQFQIRSNVPPVNGTNLSEVNFEERNWFQSIRVKEQKIQAGWESAKVLDWWQQKTEGSYFLEFSDNFTTSNLLSSQELDSPAELSLEIQQGSGPFAPAVDSPIKIGDNITLVVRSKSRIR</sequence>